<gene>
    <name evidence="2" type="ORF">GCM10009846_30290</name>
</gene>
<evidence type="ECO:0000313" key="3">
    <source>
        <dbReference type="Proteomes" id="UP001501599"/>
    </source>
</evidence>
<accession>A0ABN3AY15</accession>
<evidence type="ECO:0000256" key="1">
    <source>
        <dbReference type="SAM" id="MobiDB-lite"/>
    </source>
</evidence>
<dbReference type="RefSeq" id="WP_344344922.1">
    <property type="nucleotide sequence ID" value="NZ_BAAAQT010000008.1"/>
</dbReference>
<comment type="caution">
    <text evidence="2">The sequence shown here is derived from an EMBL/GenBank/DDBJ whole genome shotgun (WGS) entry which is preliminary data.</text>
</comment>
<protein>
    <submittedName>
        <fullName evidence="2">DciA family protein</fullName>
    </submittedName>
</protein>
<dbReference type="Pfam" id="PF05258">
    <property type="entry name" value="DciA"/>
    <property type="match status" value="1"/>
</dbReference>
<evidence type="ECO:0000313" key="2">
    <source>
        <dbReference type="EMBL" id="GAA2176445.1"/>
    </source>
</evidence>
<dbReference type="PANTHER" id="PTHR36456:SF1">
    <property type="entry name" value="UPF0232 PROTEIN SCO3875"/>
    <property type="match status" value="1"/>
</dbReference>
<name>A0ABN3AY15_9MICO</name>
<proteinExistence type="predicted"/>
<dbReference type="PANTHER" id="PTHR36456">
    <property type="entry name" value="UPF0232 PROTEIN SCO3875"/>
    <property type="match status" value="1"/>
</dbReference>
<sequence>MKDLDADRDEPERVWMRIRARFGDPAITTKDGRRRTRQAGGSEPFTSGRDPLGLGGALDRLVSEAGWQGEMAQGGVLAEWPRIVGADIADKTTPDGIEDGLLVVRCQSTAWEQQMRLMRAEITTRIVQAFPEAGIVGIRFVGPQQHSFLRGPRTVRGRGPRDTWG</sequence>
<organism evidence="2 3">
    <name type="scientific">Agrococcus versicolor</name>
    <dbReference type="NCBI Taxonomy" id="501482"/>
    <lineage>
        <taxon>Bacteria</taxon>
        <taxon>Bacillati</taxon>
        <taxon>Actinomycetota</taxon>
        <taxon>Actinomycetes</taxon>
        <taxon>Micrococcales</taxon>
        <taxon>Microbacteriaceae</taxon>
        <taxon>Agrococcus</taxon>
    </lineage>
</organism>
<dbReference type="InterPro" id="IPR007922">
    <property type="entry name" value="DciA-like"/>
</dbReference>
<keyword evidence="3" id="KW-1185">Reference proteome</keyword>
<feature type="region of interest" description="Disordered" evidence="1">
    <location>
        <begin position="26"/>
        <end position="52"/>
    </location>
</feature>
<reference evidence="2 3" key="1">
    <citation type="journal article" date="2019" name="Int. J. Syst. Evol. Microbiol.">
        <title>The Global Catalogue of Microorganisms (GCM) 10K type strain sequencing project: providing services to taxonomists for standard genome sequencing and annotation.</title>
        <authorList>
            <consortium name="The Broad Institute Genomics Platform"/>
            <consortium name="The Broad Institute Genome Sequencing Center for Infectious Disease"/>
            <person name="Wu L."/>
            <person name="Ma J."/>
        </authorList>
    </citation>
    <scope>NUCLEOTIDE SEQUENCE [LARGE SCALE GENOMIC DNA]</scope>
    <source>
        <strain evidence="2 3">JCM 16026</strain>
    </source>
</reference>
<dbReference type="EMBL" id="BAAAQT010000008">
    <property type="protein sequence ID" value="GAA2176445.1"/>
    <property type="molecule type" value="Genomic_DNA"/>
</dbReference>
<dbReference type="Proteomes" id="UP001501599">
    <property type="component" value="Unassembled WGS sequence"/>
</dbReference>